<feature type="domain" description="IclR-ED" evidence="5">
    <location>
        <begin position="76"/>
        <end position="259"/>
    </location>
</feature>
<gene>
    <name evidence="6" type="ORF">CLV75_1694</name>
</gene>
<dbReference type="InterPro" id="IPR050707">
    <property type="entry name" value="HTH_MetabolicPath_Reg"/>
</dbReference>
<dbReference type="PROSITE" id="PS51077">
    <property type="entry name" value="HTH_ICLR"/>
    <property type="match status" value="1"/>
</dbReference>
<dbReference type="RefSeq" id="WP_010437487.1">
    <property type="nucleotide sequence ID" value="NZ_AEYW01000001.1"/>
</dbReference>
<evidence type="ECO:0000256" key="3">
    <source>
        <dbReference type="ARBA" id="ARBA00023163"/>
    </source>
</evidence>
<protein>
    <submittedName>
        <fullName evidence="6">IclR family transcriptional regulator</fullName>
    </submittedName>
</protein>
<evidence type="ECO:0000256" key="2">
    <source>
        <dbReference type="ARBA" id="ARBA00023125"/>
    </source>
</evidence>
<evidence type="ECO:0000313" key="6">
    <source>
        <dbReference type="EMBL" id="RLK08027.1"/>
    </source>
</evidence>
<keyword evidence="1" id="KW-0805">Transcription regulation</keyword>
<dbReference type="Proteomes" id="UP000271700">
    <property type="component" value="Unassembled WGS sequence"/>
</dbReference>
<evidence type="ECO:0000259" key="4">
    <source>
        <dbReference type="PROSITE" id="PS51077"/>
    </source>
</evidence>
<dbReference type="GO" id="GO:0003677">
    <property type="term" value="F:DNA binding"/>
    <property type="evidence" value="ECO:0007669"/>
    <property type="project" value="UniProtKB-KW"/>
</dbReference>
<keyword evidence="7" id="KW-1185">Reference proteome</keyword>
<dbReference type="EMBL" id="RCCT01000002">
    <property type="protein sequence ID" value="RLK08027.1"/>
    <property type="molecule type" value="Genomic_DNA"/>
</dbReference>
<dbReference type="PROSITE" id="PS51078">
    <property type="entry name" value="ICLR_ED"/>
    <property type="match status" value="1"/>
</dbReference>
<organism evidence="6 7">
    <name type="scientific">Ruegeria conchae</name>
    <dbReference type="NCBI Taxonomy" id="981384"/>
    <lineage>
        <taxon>Bacteria</taxon>
        <taxon>Pseudomonadati</taxon>
        <taxon>Pseudomonadota</taxon>
        <taxon>Alphaproteobacteria</taxon>
        <taxon>Rhodobacterales</taxon>
        <taxon>Roseobacteraceae</taxon>
        <taxon>Ruegeria</taxon>
    </lineage>
</organism>
<evidence type="ECO:0000313" key="7">
    <source>
        <dbReference type="Proteomes" id="UP000271700"/>
    </source>
</evidence>
<dbReference type="SUPFAM" id="SSF46785">
    <property type="entry name" value="Winged helix' DNA-binding domain"/>
    <property type="match status" value="1"/>
</dbReference>
<dbReference type="InterPro" id="IPR036390">
    <property type="entry name" value="WH_DNA-bd_sf"/>
</dbReference>
<dbReference type="GO" id="GO:0003700">
    <property type="term" value="F:DNA-binding transcription factor activity"/>
    <property type="evidence" value="ECO:0007669"/>
    <property type="project" value="TreeGrafter"/>
</dbReference>
<keyword evidence="3" id="KW-0804">Transcription</keyword>
<comment type="caution">
    <text evidence="6">The sequence shown here is derived from an EMBL/GenBank/DDBJ whole genome shotgun (WGS) entry which is preliminary data.</text>
</comment>
<reference evidence="6 7" key="1">
    <citation type="submission" date="2018-10" db="EMBL/GenBank/DDBJ databases">
        <title>Genomic Encyclopedia of Archaeal and Bacterial Type Strains, Phase II (KMG-II): from individual species to whole genera.</title>
        <authorList>
            <person name="Goeker M."/>
        </authorList>
    </citation>
    <scope>NUCLEOTIDE SEQUENCE [LARGE SCALE GENOMIC DNA]</scope>
    <source>
        <strain evidence="6 7">DSM 29317</strain>
    </source>
</reference>
<dbReference type="InterPro" id="IPR036388">
    <property type="entry name" value="WH-like_DNA-bd_sf"/>
</dbReference>
<proteinExistence type="predicted"/>
<dbReference type="AlphaFoldDB" id="A0A497ZYF0"/>
<dbReference type="PANTHER" id="PTHR30136:SF24">
    <property type="entry name" value="HTH-TYPE TRANSCRIPTIONAL REPRESSOR ALLR"/>
    <property type="match status" value="1"/>
</dbReference>
<dbReference type="SUPFAM" id="SSF55781">
    <property type="entry name" value="GAF domain-like"/>
    <property type="match status" value="1"/>
</dbReference>
<feature type="domain" description="HTH iclR-type" evidence="4">
    <location>
        <begin position="13"/>
        <end position="75"/>
    </location>
</feature>
<dbReference type="InterPro" id="IPR029016">
    <property type="entry name" value="GAF-like_dom_sf"/>
</dbReference>
<dbReference type="GO" id="GO:0045892">
    <property type="term" value="P:negative regulation of DNA-templated transcription"/>
    <property type="evidence" value="ECO:0007669"/>
    <property type="project" value="TreeGrafter"/>
</dbReference>
<dbReference type="OrthoDB" id="6057486at2"/>
<dbReference type="InterPro" id="IPR014757">
    <property type="entry name" value="Tscrpt_reg_IclR_C"/>
</dbReference>
<dbReference type="PANTHER" id="PTHR30136">
    <property type="entry name" value="HELIX-TURN-HELIX TRANSCRIPTIONAL REGULATOR, ICLR FAMILY"/>
    <property type="match status" value="1"/>
</dbReference>
<dbReference type="InterPro" id="IPR005471">
    <property type="entry name" value="Tscrpt_reg_IclR_N"/>
</dbReference>
<evidence type="ECO:0000259" key="5">
    <source>
        <dbReference type="PROSITE" id="PS51078"/>
    </source>
</evidence>
<dbReference type="SMART" id="SM00346">
    <property type="entry name" value="HTH_ICLR"/>
    <property type="match status" value="1"/>
</dbReference>
<name>A0A497ZYF0_9RHOB</name>
<dbReference type="Pfam" id="PF01614">
    <property type="entry name" value="IclR_C"/>
    <property type="match status" value="1"/>
</dbReference>
<dbReference type="Gene3D" id="3.30.450.40">
    <property type="match status" value="1"/>
</dbReference>
<dbReference type="Gene3D" id="1.10.10.10">
    <property type="entry name" value="Winged helix-like DNA-binding domain superfamily/Winged helix DNA-binding domain"/>
    <property type="match status" value="1"/>
</dbReference>
<sequence length="259" mass="28556">MAETETQDKETQIPTNLRLLLILEEVARRGVAVKPSDLVEALGLAKPTVHRLLHTAETEGFLQRDLDGRSYGPGRRLRLLSVNTMSSEHLRTARLAILRSVAEEVGETCNLAIPDREGMIYLDRVETKWPLRIQLPVGTQVPFHCTASGKMYLSTLRQKTLDGVLSAGNLQPNTERSLTDPKVLRAEIQNIAVNRFSTDDEEFMAGMTALAVPVLDGQGRLVGTLSVHAPTQRHDVNSLMSFLGILQKGADELSALLNE</sequence>
<dbReference type="STRING" id="981384.GCA_000192475_04300"/>
<accession>A0A497ZYF0</accession>
<evidence type="ECO:0000256" key="1">
    <source>
        <dbReference type="ARBA" id="ARBA00023015"/>
    </source>
</evidence>
<keyword evidence="2" id="KW-0238">DNA-binding</keyword>
<dbReference type="Pfam" id="PF09339">
    <property type="entry name" value="HTH_IclR"/>
    <property type="match status" value="1"/>
</dbReference>